<dbReference type="CDD" id="cd14744">
    <property type="entry name" value="PAAR_CT_2"/>
    <property type="match status" value="1"/>
</dbReference>
<gene>
    <name evidence="2" type="ORF">DF051_03205</name>
</gene>
<feature type="region of interest" description="Disordered" evidence="1">
    <location>
        <begin position="94"/>
        <end position="113"/>
    </location>
</feature>
<feature type="compositionally biased region" description="Polar residues" evidence="1">
    <location>
        <begin position="94"/>
        <end position="112"/>
    </location>
</feature>
<dbReference type="EMBL" id="QTQV01000002">
    <property type="protein sequence ID" value="RQT20541.1"/>
    <property type="molecule type" value="Genomic_DNA"/>
</dbReference>
<dbReference type="Pfam" id="PF05488">
    <property type="entry name" value="PAAR_motif"/>
    <property type="match status" value="1"/>
</dbReference>
<evidence type="ECO:0000313" key="2">
    <source>
        <dbReference type="EMBL" id="RQT20541.1"/>
    </source>
</evidence>
<name>A0A3N8QA61_9BURK</name>
<dbReference type="InterPro" id="IPR008727">
    <property type="entry name" value="PAAR_motif"/>
</dbReference>
<proteinExistence type="predicted"/>
<evidence type="ECO:0000256" key="1">
    <source>
        <dbReference type="SAM" id="MobiDB-lite"/>
    </source>
</evidence>
<dbReference type="AlphaFoldDB" id="A0A3N8QA61"/>
<evidence type="ECO:0000313" key="3">
    <source>
        <dbReference type="Proteomes" id="UP000277921"/>
    </source>
</evidence>
<dbReference type="RefSeq" id="WP_124576088.1">
    <property type="nucleotide sequence ID" value="NZ_QTQV01000002.1"/>
</dbReference>
<accession>A0A3N8QA61</accession>
<reference evidence="2 3" key="1">
    <citation type="submission" date="2018-08" db="EMBL/GenBank/DDBJ databases">
        <title>Comparative analysis of Burkholderia isolates from Puerto Rico.</title>
        <authorList>
            <person name="Hall C."/>
            <person name="Sahl J."/>
            <person name="Wagner D."/>
        </authorList>
    </citation>
    <scope>NUCLEOTIDE SEQUENCE [LARGE SCALE GENOMIC DNA]</scope>
    <source>
        <strain evidence="2 3">Bp9025</strain>
    </source>
</reference>
<organism evidence="2 3">
    <name type="scientific">Burkholderia contaminans</name>
    <dbReference type="NCBI Taxonomy" id="488447"/>
    <lineage>
        <taxon>Bacteria</taxon>
        <taxon>Pseudomonadati</taxon>
        <taxon>Pseudomonadota</taxon>
        <taxon>Betaproteobacteria</taxon>
        <taxon>Burkholderiales</taxon>
        <taxon>Burkholderiaceae</taxon>
        <taxon>Burkholderia</taxon>
        <taxon>Burkholderia cepacia complex</taxon>
    </lineage>
</organism>
<sequence length="175" mass="19056">MIKAAVRDNDPTTTRGFVTAISSTIYDNEKRVALSGDKATCGNCDGNFEIIGSGEGISENGRNVVVDGDWVACPCKKNRVLVGNNPGIFLESSGRTHPAESSVSHQHSTTPTPAIHDEQIRLIDRFSGWPLANIRYRITDSSGQLVEGRTDEQGLTRRVETSGHDAIEIEIYRGQ</sequence>
<comment type="caution">
    <text evidence="2">The sequence shown here is derived from an EMBL/GenBank/DDBJ whole genome shotgun (WGS) entry which is preliminary data.</text>
</comment>
<dbReference type="Proteomes" id="UP000277921">
    <property type="component" value="Unassembled WGS sequence"/>
</dbReference>
<protein>
    <submittedName>
        <fullName evidence="2">PAAR domain-containing protein</fullName>
    </submittedName>
</protein>